<keyword evidence="4" id="KW-0804">Transcription</keyword>
<dbReference type="PANTHER" id="PTHR10221:SF9">
    <property type="entry name" value="TRANSCRIPTION INITIATION FACTOR TFIID SUBUNIT 6"/>
    <property type="match status" value="1"/>
</dbReference>
<dbReference type="EMBL" id="KZ819328">
    <property type="protein sequence ID" value="PWN20489.1"/>
    <property type="molecule type" value="Genomic_DNA"/>
</dbReference>
<dbReference type="RefSeq" id="XP_025347649.1">
    <property type="nucleotide sequence ID" value="XM_025489750.1"/>
</dbReference>
<evidence type="ECO:0000313" key="7">
    <source>
        <dbReference type="EMBL" id="PWN20489.1"/>
    </source>
</evidence>
<dbReference type="GO" id="GO:0005669">
    <property type="term" value="C:transcription factor TFIID complex"/>
    <property type="evidence" value="ECO:0007669"/>
    <property type="project" value="InterPro"/>
</dbReference>
<dbReference type="InterPro" id="IPR046344">
    <property type="entry name" value="TAF6_C_sf"/>
</dbReference>
<evidence type="ECO:0000256" key="3">
    <source>
        <dbReference type="ARBA" id="ARBA00023015"/>
    </source>
</evidence>
<dbReference type="Pfam" id="PF02969">
    <property type="entry name" value="TAF"/>
    <property type="match status" value="1"/>
</dbReference>
<evidence type="ECO:0000256" key="5">
    <source>
        <dbReference type="ARBA" id="ARBA00023242"/>
    </source>
</evidence>
<proteinExistence type="inferred from homology"/>
<dbReference type="GO" id="GO:0003713">
    <property type="term" value="F:transcription coactivator activity"/>
    <property type="evidence" value="ECO:0007669"/>
    <property type="project" value="TreeGrafter"/>
</dbReference>
<dbReference type="GO" id="GO:0046982">
    <property type="term" value="F:protein heterodimerization activity"/>
    <property type="evidence" value="ECO:0007669"/>
    <property type="project" value="InterPro"/>
</dbReference>
<gene>
    <name evidence="7" type="ORF">BCV69DRAFT_211178</name>
</gene>
<dbReference type="InterPro" id="IPR009072">
    <property type="entry name" value="Histone-fold"/>
</dbReference>
<dbReference type="GO" id="GO:0051123">
    <property type="term" value="P:RNA polymerase II preinitiation complex assembly"/>
    <property type="evidence" value="ECO:0007669"/>
    <property type="project" value="TreeGrafter"/>
</dbReference>
<comment type="subcellular location">
    <subcellularLocation>
        <location evidence="1">Nucleus</location>
    </subcellularLocation>
</comment>
<evidence type="ECO:0000256" key="1">
    <source>
        <dbReference type="ARBA" id="ARBA00004123"/>
    </source>
</evidence>
<dbReference type="SMART" id="SM00803">
    <property type="entry name" value="TAF"/>
    <property type="match status" value="1"/>
</dbReference>
<dbReference type="Gene3D" id="1.25.40.770">
    <property type="entry name" value="TAF6, C-terminal HEAT repeat domain"/>
    <property type="match status" value="1"/>
</dbReference>
<sequence length="535" mass="56702">MAPPSAPPPSLFPSSTVQHVASTSLSLPPLRENVATSLASDTEHRLRLILQDAEKFMRHSRRSKLTCEDVKRALEVKGMEPIYGFLPAPYTNSSTAQGKMKQPQFRKVMTSSGVVYQVEEEEIDLEQVAKLISSRNSSAATRRKGGVGWKAHWLAIEGVQPLIPENPTPAEMSSIDESERGTGAAEPTFAGANTSGVIATASAAGAASAAPSGSSDTINATTQPLVKHILSRELQVYYRRLTEAILHGINSLKNGSATDAQHDVSMADDLPDEQQQVDPTSLAALASLSSDPGLHQLVPYLAQWISTNITAALSLSSTPGPSASKRSLVVGRMVSSIEAMLANPYLGIEGYIHLFLPPLLSTILISLPSSEYPTSTRRKSSELLASLLGKYSGSYPSLKPRVTRILLEAAFRGTEASSSAATTATADGAEGGQQPDAVGTKLGAILALKACKGGMARAIVRARSASNNRHDGMDEGVGEGEEAMAPWGSKLRSLGEWLDSRRKEGKVGKKEVDEVVAALRVSPCCWGKDGTGSSY</sequence>
<dbReference type="InterPro" id="IPR004823">
    <property type="entry name" value="TAF_TATA-bd_Histone-like_dom"/>
</dbReference>
<evidence type="ECO:0000313" key="8">
    <source>
        <dbReference type="Proteomes" id="UP000245942"/>
    </source>
</evidence>
<dbReference type="STRING" id="1684307.A0A316U5I8"/>
<dbReference type="OrthoDB" id="361039at2759"/>
<dbReference type="InterPro" id="IPR037796">
    <property type="entry name" value="TAF6"/>
</dbReference>
<dbReference type="GeneID" id="37011484"/>
<comment type="similarity">
    <text evidence="2">Belongs to the TAF6 family.</text>
</comment>
<feature type="domain" description="TATA box binding protein associated factor (TAF) histone-like fold" evidence="6">
    <location>
        <begin position="10"/>
        <end position="75"/>
    </location>
</feature>
<evidence type="ECO:0000259" key="6">
    <source>
        <dbReference type="SMART" id="SM00803"/>
    </source>
</evidence>
<keyword evidence="5" id="KW-0539">Nucleus</keyword>
<dbReference type="InterPro" id="IPR011442">
    <property type="entry name" value="TAF6_C"/>
</dbReference>
<dbReference type="SUPFAM" id="SSF47113">
    <property type="entry name" value="Histone-fold"/>
    <property type="match status" value="1"/>
</dbReference>
<keyword evidence="8" id="KW-1185">Reference proteome</keyword>
<organism evidence="7 8">
    <name type="scientific">Pseudomicrostroma glucosiphilum</name>
    <dbReference type="NCBI Taxonomy" id="1684307"/>
    <lineage>
        <taxon>Eukaryota</taxon>
        <taxon>Fungi</taxon>
        <taxon>Dikarya</taxon>
        <taxon>Basidiomycota</taxon>
        <taxon>Ustilaginomycotina</taxon>
        <taxon>Exobasidiomycetes</taxon>
        <taxon>Microstromatales</taxon>
        <taxon>Microstromatales incertae sedis</taxon>
        <taxon>Pseudomicrostroma</taxon>
    </lineage>
</organism>
<protein>
    <recommendedName>
        <fullName evidence="6">TATA box binding protein associated factor (TAF) histone-like fold domain-containing protein</fullName>
    </recommendedName>
</protein>
<accession>A0A316U5I8</accession>
<dbReference type="AlphaFoldDB" id="A0A316U5I8"/>
<dbReference type="Pfam" id="PF07571">
    <property type="entry name" value="TAF6_C"/>
    <property type="match status" value="1"/>
</dbReference>
<name>A0A316U5I8_9BASI</name>
<keyword evidence="3" id="KW-0805">Transcription regulation</keyword>
<dbReference type="CDD" id="cd08050">
    <property type="entry name" value="TAF6C"/>
    <property type="match status" value="1"/>
</dbReference>
<dbReference type="GO" id="GO:0016251">
    <property type="term" value="F:RNA polymerase II general transcription initiation factor activity"/>
    <property type="evidence" value="ECO:0007669"/>
    <property type="project" value="InterPro"/>
</dbReference>
<evidence type="ECO:0000256" key="4">
    <source>
        <dbReference type="ARBA" id="ARBA00023163"/>
    </source>
</evidence>
<dbReference type="Gene3D" id="1.10.20.10">
    <property type="entry name" value="Histone, subunit A"/>
    <property type="match status" value="1"/>
</dbReference>
<evidence type="ECO:0000256" key="2">
    <source>
        <dbReference type="ARBA" id="ARBA00007688"/>
    </source>
</evidence>
<dbReference type="Proteomes" id="UP000245942">
    <property type="component" value="Unassembled WGS sequence"/>
</dbReference>
<dbReference type="PANTHER" id="PTHR10221">
    <property type="entry name" value="TRANSCRIPTION INITIATION FACTOR TFIID SUBUNIT 6"/>
    <property type="match status" value="1"/>
</dbReference>
<dbReference type="GO" id="GO:0000124">
    <property type="term" value="C:SAGA complex"/>
    <property type="evidence" value="ECO:0007669"/>
    <property type="project" value="InterPro"/>
</dbReference>
<dbReference type="CDD" id="cd22931">
    <property type="entry name" value="HFD_TAF6"/>
    <property type="match status" value="1"/>
</dbReference>
<dbReference type="GO" id="GO:0046695">
    <property type="term" value="C:SLIK (SAGA-like) complex"/>
    <property type="evidence" value="ECO:0007669"/>
    <property type="project" value="InterPro"/>
</dbReference>
<reference evidence="7 8" key="1">
    <citation type="journal article" date="2018" name="Mol. Biol. Evol.">
        <title>Broad Genomic Sampling Reveals a Smut Pathogenic Ancestry of the Fungal Clade Ustilaginomycotina.</title>
        <authorList>
            <person name="Kijpornyongpan T."/>
            <person name="Mondo S.J."/>
            <person name="Barry K."/>
            <person name="Sandor L."/>
            <person name="Lee J."/>
            <person name="Lipzen A."/>
            <person name="Pangilinan J."/>
            <person name="LaButti K."/>
            <person name="Hainaut M."/>
            <person name="Henrissat B."/>
            <person name="Grigoriev I.V."/>
            <person name="Spatafora J.W."/>
            <person name="Aime M.C."/>
        </authorList>
    </citation>
    <scope>NUCLEOTIDE SEQUENCE [LARGE SCALE GENOMIC DNA]</scope>
    <source>
        <strain evidence="7 8">MCA 4718</strain>
    </source>
</reference>